<dbReference type="InterPro" id="IPR003131">
    <property type="entry name" value="T1-type_BTB"/>
</dbReference>
<keyword evidence="3" id="KW-1185">Reference proteome</keyword>
<dbReference type="GO" id="GO:0051260">
    <property type="term" value="P:protein homooligomerization"/>
    <property type="evidence" value="ECO:0007669"/>
    <property type="project" value="InterPro"/>
</dbReference>
<dbReference type="OrthoDB" id="6077599at2759"/>
<accession>A0A7R8CU62</accession>
<organism evidence="2 3">
    <name type="scientific">Lepeophtheirus salmonis</name>
    <name type="common">Salmon louse</name>
    <name type="synonym">Caligus salmonis</name>
    <dbReference type="NCBI Taxonomy" id="72036"/>
    <lineage>
        <taxon>Eukaryota</taxon>
        <taxon>Metazoa</taxon>
        <taxon>Ecdysozoa</taxon>
        <taxon>Arthropoda</taxon>
        <taxon>Crustacea</taxon>
        <taxon>Multicrustacea</taxon>
        <taxon>Hexanauplia</taxon>
        <taxon>Copepoda</taxon>
        <taxon>Siphonostomatoida</taxon>
        <taxon>Caligidae</taxon>
        <taxon>Lepeophtheirus</taxon>
    </lineage>
</organism>
<evidence type="ECO:0000313" key="2">
    <source>
        <dbReference type="EMBL" id="CAF2931259.1"/>
    </source>
</evidence>
<reference evidence="2" key="1">
    <citation type="submission" date="2021-02" db="EMBL/GenBank/DDBJ databases">
        <authorList>
            <person name="Bekaert M."/>
        </authorList>
    </citation>
    <scope>NUCLEOTIDE SEQUENCE</scope>
    <source>
        <strain evidence="2">IoA-00</strain>
    </source>
</reference>
<feature type="region of interest" description="Disordered" evidence="1">
    <location>
        <begin position="462"/>
        <end position="483"/>
    </location>
</feature>
<gene>
    <name evidence="2" type="ORF">LSAA_8493</name>
</gene>
<evidence type="ECO:0000256" key="1">
    <source>
        <dbReference type="SAM" id="MobiDB-lite"/>
    </source>
</evidence>
<dbReference type="PANTHER" id="PTHR15859">
    <property type="entry name" value="SETA BINDING PROTEIN 1"/>
    <property type="match status" value="1"/>
</dbReference>
<dbReference type="SUPFAM" id="SSF54695">
    <property type="entry name" value="POZ domain"/>
    <property type="match status" value="1"/>
</dbReference>
<sequence>MASSRDEIVDLNVGGTSFSTSKSTLTSIPDTFFSALISDRLTSARDKNGAIFIDRDPDLFKIILNYLRTRRIFGNLEKPVLKALFYEAEFYSILPLVRKLNLVLKDTSGCGDILFYTLVNPPMLSFQDRVVMVKACQDFIAVAYSHFVALYKNTKEYGYKLEFTSPIIENHSIYRIAIDGIPHTEDEKICKDKIGIWNFYRKNWHCSAKGTIHHIDMEKLPCRITDNDLLVTKFYSDPCSDSITSLSNYFNRDNKDNGNPCELAYGTSSGLIRIVYALNTITYERGNFVAFRGEIITRPGVTSVSSFNLLTIQESRSCGHVGPYGEPNDEQVFIQKVIPESNSLNVLMALNGKRVCVIKSVDKTTITSFCESKCAKKGNQYISCNSSRYIITGHSSGALQIWDLNTALDFHNKGQSLNGGSDSSRGSSPNELINILENCDLTDSRPSSPSHSTYSSLSVSNLSLTKGDSSSTPLSTQHQETSS</sequence>
<dbReference type="InterPro" id="IPR047876">
    <property type="entry name" value="SHKBP1/KCTD3"/>
</dbReference>
<dbReference type="Gene3D" id="3.30.710.10">
    <property type="entry name" value="Potassium Channel Kv1.1, Chain A"/>
    <property type="match status" value="1"/>
</dbReference>
<dbReference type="Proteomes" id="UP000675881">
    <property type="component" value="Chromosome 4"/>
</dbReference>
<dbReference type="InterPro" id="IPR000210">
    <property type="entry name" value="BTB/POZ_dom"/>
</dbReference>
<dbReference type="InterPro" id="IPR011333">
    <property type="entry name" value="SKP1/BTB/POZ_sf"/>
</dbReference>
<proteinExistence type="predicted"/>
<dbReference type="SMART" id="SM00225">
    <property type="entry name" value="BTB"/>
    <property type="match status" value="1"/>
</dbReference>
<dbReference type="EMBL" id="HG994583">
    <property type="protein sequence ID" value="CAF2931259.1"/>
    <property type="molecule type" value="Genomic_DNA"/>
</dbReference>
<evidence type="ECO:0000313" key="3">
    <source>
        <dbReference type="Proteomes" id="UP000675881"/>
    </source>
</evidence>
<name>A0A7R8CU62_LEPSM</name>
<dbReference type="PANTHER" id="PTHR15859:SF1">
    <property type="entry name" value="BTB DOMAIN-CONTAINING PROTEIN"/>
    <property type="match status" value="1"/>
</dbReference>
<feature type="compositionally biased region" description="Polar residues" evidence="1">
    <location>
        <begin position="466"/>
        <end position="483"/>
    </location>
</feature>
<dbReference type="AlphaFoldDB" id="A0A7R8CU62"/>
<protein>
    <submittedName>
        <fullName evidence="2">KCTD3</fullName>
    </submittedName>
</protein>
<dbReference type="Pfam" id="PF02214">
    <property type="entry name" value="BTB_2"/>
    <property type="match status" value="1"/>
</dbReference>
<dbReference type="PROSITE" id="PS50097">
    <property type="entry name" value="BTB"/>
    <property type="match status" value="1"/>
</dbReference>